<keyword evidence="4" id="KW-1185">Reference proteome</keyword>
<dbReference type="InterPro" id="IPR038670">
    <property type="entry name" value="HslJ-like_sf"/>
</dbReference>
<evidence type="ECO:0000313" key="4">
    <source>
        <dbReference type="Proteomes" id="UP001403385"/>
    </source>
</evidence>
<dbReference type="AlphaFoldDB" id="A0AAW9S3X7"/>
<proteinExistence type="predicted"/>
<reference evidence="3 4" key="1">
    <citation type="submission" date="2024-04" db="EMBL/GenBank/DDBJ databases">
        <title>Novel genus in family Flammeovirgaceae.</title>
        <authorList>
            <person name="Nguyen T.H."/>
            <person name="Vuong T.Q."/>
            <person name="Le H."/>
            <person name="Kim S.-G."/>
        </authorList>
    </citation>
    <scope>NUCLEOTIDE SEQUENCE [LARGE SCALE GENOMIC DNA]</scope>
    <source>
        <strain evidence="3 4">JCM 23209</strain>
    </source>
</reference>
<evidence type="ECO:0000313" key="3">
    <source>
        <dbReference type="EMBL" id="MEN7550847.1"/>
    </source>
</evidence>
<dbReference type="Gene3D" id="2.40.128.270">
    <property type="match status" value="1"/>
</dbReference>
<feature type="domain" description="DUF306" evidence="2">
    <location>
        <begin position="44"/>
        <end position="162"/>
    </location>
</feature>
<organism evidence="3 4">
    <name type="scientific">Rapidithrix thailandica</name>
    <dbReference type="NCBI Taxonomy" id="413964"/>
    <lineage>
        <taxon>Bacteria</taxon>
        <taxon>Pseudomonadati</taxon>
        <taxon>Bacteroidota</taxon>
        <taxon>Cytophagia</taxon>
        <taxon>Cytophagales</taxon>
        <taxon>Flammeovirgaceae</taxon>
        <taxon>Rapidithrix</taxon>
    </lineage>
</organism>
<dbReference type="InterPro" id="IPR005184">
    <property type="entry name" value="DUF306_Meta_HslJ"/>
</dbReference>
<evidence type="ECO:0000256" key="1">
    <source>
        <dbReference type="SAM" id="SignalP"/>
    </source>
</evidence>
<gene>
    <name evidence="3" type="ORF">AAG747_23200</name>
</gene>
<accession>A0AAW9S3X7</accession>
<feature type="signal peptide" evidence="1">
    <location>
        <begin position="1"/>
        <end position="19"/>
    </location>
</feature>
<protein>
    <submittedName>
        <fullName evidence="3">META domain-containing protein</fullName>
    </submittedName>
</protein>
<dbReference type="RefSeq" id="WP_346823628.1">
    <property type="nucleotide sequence ID" value="NZ_JBDKWZ010000017.1"/>
</dbReference>
<evidence type="ECO:0000259" key="2">
    <source>
        <dbReference type="Pfam" id="PF03724"/>
    </source>
</evidence>
<name>A0AAW9S3X7_9BACT</name>
<comment type="caution">
    <text evidence="3">The sequence shown here is derived from an EMBL/GenBank/DDBJ whole genome shotgun (WGS) entry which is preliminary data.</text>
</comment>
<keyword evidence="1" id="KW-0732">Signal</keyword>
<sequence>MNKQLVKQTWALLLFIAFASVQCSQNQKEESKQIVETNLKTLVGDWKLEGIYRSQTQQLEGPPSGLEVNLKIDSVSLDNQANGTIKFNGKGPINHFFGKWNVENGQIQKGEKPVGATEMAGPPEAMNYEGDLFNLFINFDEIKIEGEKTTLKNQTSGDYLLFQKAEGK</sequence>
<feature type="chain" id="PRO_5043555663" evidence="1">
    <location>
        <begin position="20"/>
        <end position="168"/>
    </location>
</feature>
<dbReference type="EMBL" id="JBDKWZ010000017">
    <property type="protein sequence ID" value="MEN7550847.1"/>
    <property type="molecule type" value="Genomic_DNA"/>
</dbReference>
<dbReference type="Proteomes" id="UP001403385">
    <property type="component" value="Unassembled WGS sequence"/>
</dbReference>
<dbReference type="Pfam" id="PF03724">
    <property type="entry name" value="META"/>
    <property type="match status" value="1"/>
</dbReference>